<accession>A0A4V2EWL5</accession>
<name>A0A4V2EWL5_9MICO</name>
<reference evidence="2 3" key="1">
    <citation type="journal article" date="2015" name="Stand. Genomic Sci.">
        <title>Genomic Encyclopedia of Bacterial and Archaeal Type Strains, Phase III: the genomes of soil and plant-associated and newly described type strains.</title>
        <authorList>
            <person name="Whitman W.B."/>
            <person name="Woyke T."/>
            <person name="Klenk H.P."/>
            <person name="Zhou Y."/>
            <person name="Lilburn T.G."/>
            <person name="Beck B.J."/>
            <person name="De Vos P."/>
            <person name="Vandamme P."/>
            <person name="Eisen J.A."/>
            <person name="Garrity G."/>
            <person name="Hugenholtz P."/>
            <person name="Kyrpides N.C."/>
        </authorList>
    </citation>
    <scope>NUCLEOTIDE SEQUENCE [LARGE SCALE GENOMIC DNA]</scope>
    <source>
        <strain evidence="2 3">CV2</strain>
    </source>
</reference>
<feature type="transmembrane region" description="Helical" evidence="1">
    <location>
        <begin position="6"/>
        <end position="26"/>
    </location>
</feature>
<dbReference type="EMBL" id="SGWW01000003">
    <property type="protein sequence ID" value="RZS56410.1"/>
    <property type="molecule type" value="Genomic_DNA"/>
</dbReference>
<keyword evidence="1" id="KW-1133">Transmembrane helix</keyword>
<evidence type="ECO:0000313" key="3">
    <source>
        <dbReference type="Proteomes" id="UP000293519"/>
    </source>
</evidence>
<dbReference type="OrthoDB" id="3830423at2"/>
<comment type="caution">
    <text evidence="2">The sequence shown here is derived from an EMBL/GenBank/DDBJ whole genome shotgun (WGS) entry which is preliminary data.</text>
</comment>
<evidence type="ECO:0000313" key="2">
    <source>
        <dbReference type="EMBL" id="RZS56410.1"/>
    </source>
</evidence>
<evidence type="ECO:0008006" key="4">
    <source>
        <dbReference type="Google" id="ProtNLM"/>
    </source>
</evidence>
<protein>
    <recommendedName>
        <fullName evidence="4">Integral membrane protein</fullName>
    </recommendedName>
</protein>
<feature type="transmembrane region" description="Helical" evidence="1">
    <location>
        <begin position="33"/>
        <end position="56"/>
    </location>
</feature>
<keyword evidence="1" id="KW-0812">Transmembrane</keyword>
<feature type="transmembrane region" description="Helical" evidence="1">
    <location>
        <begin position="68"/>
        <end position="89"/>
    </location>
</feature>
<keyword evidence="1" id="KW-0472">Membrane</keyword>
<feature type="transmembrane region" description="Helical" evidence="1">
    <location>
        <begin position="101"/>
        <end position="118"/>
    </location>
</feature>
<dbReference type="RefSeq" id="WP_130485659.1">
    <property type="nucleotide sequence ID" value="NZ_SGWW01000003.1"/>
</dbReference>
<gene>
    <name evidence="2" type="ORF">EV141_1874</name>
</gene>
<keyword evidence="3" id="KW-1185">Reference proteome</keyword>
<sequence>MEFLYQFLLVGHFIGLAAIVGPFLVQMRKNSDFAIAAVFGGAIVQLVTGILMTGVGEGLDRDFDYAKIIVKLVIAAVVFVAALLGWLRARKGTNDRSIKPFFHAAGGLALVNVVLAVFW</sequence>
<dbReference type="Proteomes" id="UP000293519">
    <property type="component" value="Unassembled WGS sequence"/>
</dbReference>
<evidence type="ECO:0000256" key="1">
    <source>
        <dbReference type="SAM" id="Phobius"/>
    </source>
</evidence>
<organism evidence="2 3">
    <name type="scientific">Microcella putealis</name>
    <dbReference type="NCBI Taxonomy" id="337005"/>
    <lineage>
        <taxon>Bacteria</taxon>
        <taxon>Bacillati</taxon>
        <taxon>Actinomycetota</taxon>
        <taxon>Actinomycetes</taxon>
        <taxon>Micrococcales</taxon>
        <taxon>Microbacteriaceae</taxon>
        <taxon>Microcella</taxon>
    </lineage>
</organism>
<proteinExistence type="predicted"/>
<dbReference type="AlphaFoldDB" id="A0A4V2EWL5"/>